<dbReference type="EMBL" id="ML986525">
    <property type="protein sequence ID" value="KAF2272163.1"/>
    <property type="molecule type" value="Genomic_DNA"/>
</dbReference>
<proteinExistence type="predicted"/>
<reference evidence="2" key="1">
    <citation type="journal article" date="2020" name="Stud. Mycol.">
        <title>101 Dothideomycetes genomes: a test case for predicting lifestyles and emergence of pathogens.</title>
        <authorList>
            <person name="Haridas S."/>
            <person name="Albert R."/>
            <person name="Binder M."/>
            <person name="Bloem J."/>
            <person name="Labutti K."/>
            <person name="Salamov A."/>
            <person name="Andreopoulos B."/>
            <person name="Baker S."/>
            <person name="Barry K."/>
            <person name="Bills G."/>
            <person name="Bluhm B."/>
            <person name="Cannon C."/>
            <person name="Castanera R."/>
            <person name="Culley D."/>
            <person name="Daum C."/>
            <person name="Ezra D."/>
            <person name="Gonzalez J."/>
            <person name="Henrissat B."/>
            <person name="Kuo A."/>
            <person name="Liang C."/>
            <person name="Lipzen A."/>
            <person name="Lutzoni F."/>
            <person name="Magnuson J."/>
            <person name="Mondo S."/>
            <person name="Nolan M."/>
            <person name="Ohm R."/>
            <person name="Pangilinan J."/>
            <person name="Park H.-J."/>
            <person name="Ramirez L."/>
            <person name="Alfaro M."/>
            <person name="Sun H."/>
            <person name="Tritt A."/>
            <person name="Yoshinaga Y."/>
            <person name="Zwiers L.-H."/>
            <person name="Turgeon B."/>
            <person name="Goodwin S."/>
            <person name="Spatafora J."/>
            <person name="Crous P."/>
            <person name="Grigoriev I."/>
        </authorList>
    </citation>
    <scope>NUCLEOTIDE SEQUENCE</scope>
    <source>
        <strain evidence="2">CBS 379.55</strain>
    </source>
</reference>
<dbReference type="Proteomes" id="UP000800097">
    <property type="component" value="Unassembled WGS sequence"/>
</dbReference>
<feature type="transmembrane region" description="Helical" evidence="1">
    <location>
        <begin position="31"/>
        <end position="52"/>
    </location>
</feature>
<keyword evidence="1" id="KW-1133">Transmembrane helix</keyword>
<evidence type="ECO:0000313" key="3">
    <source>
        <dbReference type="Proteomes" id="UP000800097"/>
    </source>
</evidence>
<sequence>MPRPKRQRPAWLPTWIPFKDGRYLGLARQTILAWTSAFLAVSFFALTVLYAAGRSKISQLEFVRYSRSNTILILRILSEAAALFLASTIHATFDVVQWVLISHPDGMRLPDFLALQSSTGPLGLILLASGHGLPPEQWPLKPRMLSLIRLLAELTVPVVGVLVMSVVNVRTLYVPEPETIRPFAIGMEPFNSTVASQLGVIQDLLFNIDYVTFLTNPLHAVNLAPELEEVSGCIKGMGITRKNSCVRRILVAQELQNVYAGLPLSSTGGRTAILSQHQQVYHLEYRDNINVTSSPPTCRFFLAGPTEYRLCVTDAEDGWLHASAVTCPADLVQRGGCRESTHWQSDPGFSTALKPSFFQATISYDRISGAILSHEIESEPVPANVTASAVWSALPLLLNTTDPNRGNRSSANPILGHATHFFGRLVAAQFYRMSKVMTVQDEARLKGVNALQCLLAITLFFCQNGVLSNAVLAGNTTATLNRSDNYRTGAFERVDPKGATVALAETQYKIHVGRGTLIAYMVVSGVTLLICLSALLVGSLLELIRFDAEPTLFPSLDFFTQVRVEHSNGKVVTAHERTEMAWIYNGKELFKSISGLRVKRRKRKMRGNEELELRSAGEG</sequence>
<feature type="transmembrane region" description="Helical" evidence="1">
    <location>
        <begin position="517"/>
        <end position="541"/>
    </location>
</feature>
<name>A0A6A6J7L9_WESOR</name>
<evidence type="ECO:0000313" key="2">
    <source>
        <dbReference type="EMBL" id="KAF2272163.1"/>
    </source>
</evidence>
<gene>
    <name evidence="2" type="ORF">EI97DRAFT_462174</name>
</gene>
<protein>
    <submittedName>
        <fullName evidence="2">Uncharacterized protein</fullName>
    </submittedName>
</protein>
<dbReference type="GeneID" id="54554426"/>
<keyword evidence="1" id="KW-0472">Membrane</keyword>
<accession>A0A6A6J7L9</accession>
<dbReference type="AlphaFoldDB" id="A0A6A6J7L9"/>
<keyword evidence="1" id="KW-0812">Transmembrane</keyword>
<feature type="transmembrane region" description="Helical" evidence="1">
    <location>
        <begin position="72"/>
        <end position="93"/>
    </location>
</feature>
<keyword evidence="3" id="KW-1185">Reference proteome</keyword>
<feature type="transmembrane region" description="Helical" evidence="1">
    <location>
        <begin position="146"/>
        <end position="167"/>
    </location>
</feature>
<evidence type="ECO:0000256" key="1">
    <source>
        <dbReference type="SAM" id="Phobius"/>
    </source>
</evidence>
<organism evidence="2 3">
    <name type="scientific">Westerdykella ornata</name>
    <dbReference type="NCBI Taxonomy" id="318751"/>
    <lineage>
        <taxon>Eukaryota</taxon>
        <taxon>Fungi</taxon>
        <taxon>Dikarya</taxon>
        <taxon>Ascomycota</taxon>
        <taxon>Pezizomycotina</taxon>
        <taxon>Dothideomycetes</taxon>
        <taxon>Pleosporomycetidae</taxon>
        <taxon>Pleosporales</taxon>
        <taxon>Sporormiaceae</taxon>
        <taxon>Westerdykella</taxon>
    </lineage>
</organism>
<dbReference type="OrthoDB" id="5139479at2759"/>
<dbReference type="RefSeq" id="XP_033649702.1">
    <property type="nucleotide sequence ID" value="XM_033801251.1"/>
</dbReference>